<name>A0ABY0RGG7_9PSED</name>
<dbReference type="Proteomes" id="UP000181903">
    <property type="component" value="Chromosome I"/>
</dbReference>
<evidence type="ECO:0000313" key="2">
    <source>
        <dbReference type="EMBL" id="SDO00270.1"/>
    </source>
</evidence>
<evidence type="ECO:0000313" key="3">
    <source>
        <dbReference type="Proteomes" id="UP000181903"/>
    </source>
</evidence>
<dbReference type="EMBL" id="LT629706">
    <property type="protein sequence ID" value="SDO00270.1"/>
    <property type="molecule type" value="Genomic_DNA"/>
</dbReference>
<gene>
    <name evidence="2" type="ORF">SAMN04490208_2204</name>
</gene>
<reference evidence="2 3" key="1">
    <citation type="submission" date="2016-10" db="EMBL/GenBank/DDBJ databases">
        <authorList>
            <person name="Varghese N."/>
            <person name="Submissions S."/>
        </authorList>
    </citation>
    <scope>NUCLEOTIDE SEQUENCE [LARGE SCALE GENOMIC DNA]</scope>
    <source>
        <strain evidence="2 3">BS2776</strain>
    </source>
</reference>
<keyword evidence="3" id="KW-1185">Reference proteome</keyword>
<keyword evidence="1" id="KW-0472">Membrane</keyword>
<evidence type="ECO:0000256" key="1">
    <source>
        <dbReference type="SAM" id="Phobius"/>
    </source>
</evidence>
<accession>A0ABY0RGG7</accession>
<keyword evidence="1" id="KW-0812">Transmembrane</keyword>
<sequence>MYTLVGESLRYWKSVMSHCAIALVLGALAAGVLWLDRLESKFKAPIQKTPGQYTPPPWLFFFERWLYLKLDQIVGL</sequence>
<proteinExistence type="predicted"/>
<protein>
    <submittedName>
        <fullName evidence="2">Uncharacterized protein</fullName>
    </submittedName>
</protein>
<feature type="transmembrane region" description="Helical" evidence="1">
    <location>
        <begin position="15"/>
        <end position="35"/>
    </location>
</feature>
<organism evidence="2 3">
    <name type="scientific">Pseudomonas poae</name>
    <dbReference type="NCBI Taxonomy" id="200451"/>
    <lineage>
        <taxon>Bacteria</taxon>
        <taxon>Pseudomonadati</taxon>
        <taxon>Pseudomonadota</taxon>
        <taxon>Gammaproteobacteria</taxon>
        <taxon>Pseudomonadales</taxon>
        <taxon>Pseudomonadaceae</taxon>
        <taxon>Pseudomonas</taxon>
    </lineage>
</organism>
<keyword evidence="1" id="KW-1133">Transmembrane helix</keyword>